<dbReference type="InterPro" id="IPR011989">
    <property type="entry name" value="ARM-like"/>
</dbReference>
<accession>A0A8T2S1N3</accession>
<comment type="caution">
    <text evidence="1">The sequence shown here is derived from an EMBL/GenBank/DDBJ whole genome shotgun (WGS) entry which is preliminary data.</text>
</comment>
<reference evidence="1 2" key="1">
    <citation type="submission" date="2021-08" db="EMBL/GenBank/DDBJ databases">
        <title>WGS assembly of Ceratopteris richardii.</title>
        <authorList>
            <person name="Marchant D.B."/>
            <person name="Chen G."/>
            <person name="Jenkins J."/>
            <person name="Shu S."/>
            <person name="Leebens-Mack J."/>
            <person name="Grimwood J."/>
            <person name="Schmutz J."/>
            <person name="Soltis P."/>
            <person name="Soltis D."/>
            <person name="Chen Z.-H."/>
        </authorList>
    </citation>
    <scope>NUCLEOTIDE SEQUENCE [LARGE SCALE GENOMIC DNA]</scope>
    <source>
        <strain evidence="1">Whitten #5841</strain>
        <tissue evidence="1">Leaf</tissue>
    </source>
</reference>
<dbReference type="InterPro" id="IPR002554">
    <property type="entry name" value="PP2A_B56"/>
</dbReference>
<dbReference type="Pfam" id="PF01603">
    <property type="entry name" value="B56"/>
    <property type="match status" value="1"/>
</dbReference>
<dbReference type="PANTHER" id="PTHR10257:SF3">
    <property type="entry name" value="SERINE_THREONINE-PROTEIN PHOSPHATASE 2A 56 KDA REGULATORY SUBUNIT GAMMA ISOFORM"/>
    <property type="match status" value="1"/>
</dbReference>
<dbReference type="AlphaFoldDB" id="A0A8T2S1N3"/>
<dbReference type="InterPro" id="IPR016024">
    <property type="entry name" value="ARM-type_fold"/>
</dbReference>
<evidence type="ECO:0000313" key="1">
    <source>
        <dbReference type="EMBL" id="KAH7301824.1"/>
    </source>
</evidence>
<dbReference type="EMBL" id="CM035428">
    <property type="protein sequence ID" value="KAH7301824.1"/>
    <property type="molecule type" value="Genomic_DNA"/>
</dbReference>
<dbReference type="OrthoDB" id="999172at2759"/>
<dbReference type="PANTHER" id="PTHR10257">
    <property type="entry name" value="SERINE/THREONINE PROTEIN PHOSPHATASE 2A PP2A REGULATORY SUBUNIT B"/>
    <property type="match status" value="1"/>
</dbReference>
<dbReference type="GO" id="GO:0019888">
    <property type="term" value="F:protein phosphatase regulator activity"/>
    <property type="evidence" value="ECO:0007669"/>
    <property type="project" value="InterPro"/>
</dbReference>
<dbReference type="OMA" id="TANCHWH"/>
<dbReference type="SUPFAM" id="SSF48371">
    <property type="entry name" value="ARM repeat"/>
    <property type="match status" value="1"/>
</dbReference>
<proteinExistence type="predicted"/>
<name>A0A8T2S1N3_CERRI</name>
<keyword evidence="2" id="KW-1185">Reference proteome</keyword>
<dbReference type="Gene3D" id="1.25.10.10">
    <property type="entry name" value="Leucine-rich Repeat Variant"/>
    <property type="match status" value="1"/>
</dbReference>
<dbReference type="GO" id="GO:0000159">
    <property type="term" value="C:protein phosphatase type 2A complex"/>
    <property type="evidence" value="ECO:0007669"/>
    <property type="project" value="InterPro"/>
</dbReference>
<sequence>MCDLLEVLGAIMSGLNEPLKEEYRLFLTSVLIPLHKPKRMGMYNEQLTSCITKFLNKDRELAEPVIRGLLRYWPEKSCQRELFFLQEVEEILMFTQHVEFSRWVQQLARRLQKCLSSSSYLVAVRALMLWENQSFVRLFSESKREIVRILSPVVDQTANCHWHVAVKNLSMNLRNIFVVLGDEDLRI</sequence>
<gene>
    <name evidence="1" type="ORF">KP509_23G045100</name>
</gene>
<dbReference type="Proteomes" id="UP000825935">
    <property type="component" value="Chromosome 23"/>
</dbReference>
<dbReference type="GO" id="GO:0007165">
    <property type="term" value="P:signal transduction"/>
    <property type="evidence" value="ECO:0007669"/>
    <property type="project" value="InterPro"/>
</dbReference>
<evidence type="ECO:0000313" key="2">
    <source>
        <dbReference type="Proteomes" id="UP000825935"/>
    </source>
</evidence>
<protein>
    <submittedName>
        <fullName evidence="1">Uncharacterized protein</fullName>
    </submittedName>
</protein>
<organism evidence="1 2">
    <name type="scientific">Ceratopteris richardii</name>
    <name type="common">Triangle waterfern</name>
    <dbReference type="NCBI Taxonomy" id="49495"/>
    <lineage>
        <taxon>Eukaryota</taxon>
        <taxon>Viridiplantae</taxon>
        <taxon>Streptophyta</taxon>
        <taxon>Embryophyta</taxon>
        <taxon>Tracheophyta</taxon>
        <taxon>Polypodiopsida</taxon>
        <taxon>Polypodiidae</taxon>
        <taxon>Polypodiales</taxon>
        <taxon>Pteridineae</taxon>
        <taxon>Pteridaceae</taxon>
        <taxon>Parkerioideae</taxon>
        <taxon>Ceratopteris</taxon>
    </lineage>
</organism>